<proteinExistence type="predicted"/>
<dbReference type="SUPFAM" id="SSF49265">
    <property type="entry name" value="Fibronectin type III"/>
    <property type="match status" value="1"/>
</dbReference>
<dbReference type="SUPFAM" id="SSF48726">
    <property type="entry name" value="Immunoglobulin"/>
    <property type="match status" value="5"/>
</dbReference>
<dbReference type="Pfam" id="PF08205">
    <property type="entry name" value="C2-set_2"/>
    <property type="match status" value="2"/>
</dbReference>
<feature type="domain" description="Ig-like" evidence="6">
    <location>
        <begin position="97"/>
        <end position="203"/>
    </location>
</feature>
<feature type="domain" description="Ig-like" evidence="6">
    <location>
        <begin position="297"/>
        <end position="381"/>
    </location>
</feature>
<keyword evidence="5" id="KW-0812">Transmembrane</keyword>
<dbReference type="SMART" id="SM00408">
    <property type="entry name" value="IGc2"/>
    <property type="match status" value="2"/>
</dbReference>
<evidence type="ECO:0000256" key="4">
    <source>
        <dbReference type="SAM" id="MobiDB-lite"/>
    </source>
</evidence>
<evidence type="ECO:0000256" key="2">
    <source>
        <dbReference type="ARBA" id="ARBA00023136"/>
    </source>
</evidence>
<evidence type="ECO:0000313" key="9">
    <source>
        <dbReference type="Proteomes" id="UP001608902"/>
    </source>
</evidence>
<dbReference type="SMART" id="SM00060">
    <property type="entry name" value="FN3"/>
    <property type="match status" value="1"/>
</dbReference>
<dbReference type="Proteomes" id="UP001608902">
    <property type="component" value="Unassembled WGS sequence"/>
</dbReference>
<dbReference type="InterPro" id="IPR013162">
    <property type="entry name" value="CD80_C2-set"/>
</dbReference>
<dbReference type="PANTHER" id="PTHR23278:SF32">
    <property type="entry name" value="NEUROMUSCULIN, ISOFORM E"/>
    <property type="match status" value="1"/>
</dbReference>
<gene>
    <name evidence="8" type="ORF">AB6A40_003325</name>
</gene>
<feature type="domain" description="Ig-like" evidence="6">
    <location>
        <begin position="206"/>
        <end position="293"/>
    </location>
</feature>
<keyword evidence="3" id="KW-1015">Disulfide bond</keyword>
<dbReference type="InterPro" id="IPR003599">
    <property type="entry name" value="Ig_sub"/>
</dbReference>
<dbReference type="PANTHER" id="PTHR23278">
    <property type="entry name" value="SIDESTEP PROTEIN"/>
    <property type="match status" value="1"/>
</dbReference>
<keyword evidence="2 5" id="KW-0472">Membrane</keyword>
<reference evidence="8 9" key="1">
    <citation type="submission" date="2024-08" db="EMBL/GenBank/DDBJ databases">
        <title>Gnathostoma spinigerum genome.</title>
        <authorList>
            <person name="Gonzalez-Bertolin B."/>
            <person name="Monzon S."/>
            <person name="Zaballos A."/>
            <person name="Jimenez P."/>
            <person name="Dekumyoy P."/>
            <person name="Varona S."/>
            <person name="Cuesta I."/>
            <person name="Sumanam S."/>
            <person name="Adisakwattana P."/>
            <person name="Gasser R.B."/>
            <person name="Hernandez-Gonzalez A."/>
            <person name="Young N.D."/>
            <person name="Perteguer M.J."/>
        </authorList>
    </citation>
    <scope>NUCLEOTIDE SEQUENCE [LARGE SCALE GENOMIC DNA]</scope>
    <source>
        <strain evidence="8">AL3</strain>
        <tissue evidence="8">Liver</tissue>
    </source>
</reference>
<dbReference type="Pfam" id="PF13927">
    <property type="entry name" value="Ig_3"/>
    <property type="match status" value="1"/>
</dbReference>
<evidence type="ECO:0000259" key="7">
    <source>
        <dbReference type="PROSITE" id="PS50853"/>
    </source>
</evidence>
<keyword evidence="9" id="KW-1185">Reference proteome</keyword>
<evidence type="ECO:0000259" key="6">
    <source>
        <dbReference type="PROSITE" id="PS50835"/>
    </source>
</evidence>
<dbReference type="InterPro" id="IPR003961">
    <property type="entry name" value="FN3_dom"/>
</dbReference>
<dbReference type="SMART" id="SM00409">
    <property type="entry name" value="IG"/>
    <property type="match status" value="4"/>
</dbReference>
<dbReference type="Pfam" id="PF00041">
    <property type="entry name" value="fn3"/>
    <property type="match status" value="1"/>
</dbReference>
<evidence type="ECO:0000313" key="8">
    <source>
        <dbReference type="EMBL" id="MFH4976616.1"/>
    </source>
</evidence>
<dbReference type="AlphaFoldDB" id="A0ABD6EGW5"/>
<feature type="transmembrane region" description="Helical" evidence="5">
    <location>
        <begin position="604"/>
        <end position="625"/>
    </location>
</feature>
<dbReference type="InterPro" id="IPR036179">
    <property type="entry name" value="Ig-like_dom_sf"/>
</dbReference>
<feature type="region of interest" description="Disordered" evidence="4">
    <location>
        <begin position="635"/>
        <end position="654"/>
    </location>
</feature>
<protein>
    <recommendedName>
        <fullName evidence="10">Nephrin</fullName>
    </recommendedName>
</protein>
<evidence type="ECO:0000256" key="3">
    <source>
        <dbReference type="ARBA" id="ARBA00023157"/>
    </source>
</evidence>
<comment type="subcellular location">
    <subcellularLocation>
        <location evidence="1">Membrane</location>
        <topology evidence="1">Single-pass membrane protein</topology>
    </subcellularLocation>
</comment>
<dbReference type="InterPro" id="IPR007110">
    <property type="entry name" value="Ig-like_dom"/>
</dbReference>
<organism evidence="8 9">
    <name type="scientific">Gnathostoma spinigerum</name>
    <dbReference type="NCBI Taxonomy" id="75299"/>
    <lineage>
        <taxon>Eukaryota</taxon>
        <taxon>Metazoa</taxon>
        <taxon>Ecdysozoa</taxon>
        <taxon>Nematoda</taxon>
        <taxon>Chromadorea</taxon>
        <taxon>Rhabditida</taxon>
        <taxon>Spirurina</taxon>
        <taxon>Gnathostomatomorpha</taxon>
        <taxon>Gnathostomatoidea</taxon>
        <taxon>Gnathostomatidae</taxon>
        <taxon>Gnathostoma</taxon>
    </lineage>
</organism>
<dbReference type="EMBL" id="JBGFUD010001679">
    <property type="protein sequence ID" value="MFH4976616.1"/>
    <property type="molecule type" value="Genomic_DNA"/>
</dbReference>
<dbReference type="PROSITE" id="PS50835">
    <property type="entry name" value="IG_LIKE"/>
    <property type="match status" value="5"/>
</dbReference>
<dbReference type="Gene3D" id="2.60.40.10">
    <property type="entry name" value="Immunoglobulins"/>
    <property type="match status" value="6"/>
</dbReference>
<feature type="domain" description="Ig-like" evidence="6">
    <location>
        <begin position="389"/>
        <end position="485"/>
    </location>
</feature>
<name>A0ABD6EGW5_9BILA</name>
<dbReference type="CDD" id="cd00063">
    <property type="entry name" value="FN3"/>
    <property type="match status" value="1"/>
</dbReference>
<dbReference type="InterPro" id="IPR036116">
    <property type="entry name" value="FN3_sf"/>
</dbReference>
<dbReference type="InterPro" id="IPR013783">
    <property type="entry name" value="Ig-like_fold"/>
</dbReference>
<evidence type="ECO:0008006" key="10">
    <source>
        <dbReference type="Google" id="ProtNLM"/>
    </source>
</evidence>
<evidence type="ECO:0000256" key="1">
    <source>
        <dbReference type="ARBA" id="ARBA00004167"/>
    </source>
</evidence>
<dbReference type="InterPro" id="IPR003598">
    <property type="entry name" value="Ig_sub2"/>
</dbReference>
<feature type="domain" description="Fibronectin type-III" evidence="7">
    <location>
        <begin position="495"/>
        <end position="586"/>
    </location>
</feature>
<dbReference type="PROSITE" id="PS50853">
    <property type="entry name" value="FN3"/>
    <property type="match status" value="1"/>
</dbReference>
<evidence type="ECO:0000256" key="5">
    <source>
        <dbReference type="SAM" id="Phobius"/>
    </source>
</evidence>
<dbReference type="GO" id="GO:0016020">
    <property type="term" value="C:membrane"/>
    <property type="evidence" value="ECO:0007669"/>
    <property type="project" value="UniProtKB-SubCell"/>
</dbReference>
<comment type="caution">
    <text evidence="8">The sequence shown here is derived from an EMBL/GenBank/DDBJ whole genome shotgun (WGS) entry which is preliminary data.</text>
</comment>
<sequence>MKPVIYGLEGGLMNEGTVLNLTCEAHGGHPLAQLMWFRGVEKLKETRSMLSAETSRSVVTVILDRSMNSQEIRCEALNGALDEPLVTAKTVKVLFSPRRVIVRLEETSRRHVISGEPTRAFCSTSSSNPAAEILWQFSHKGAPVIARGASLYNRTSREFGGFEVENVISFTPTEDMDGSELRCVASHPLWSNSKAEVLPLRVMYPPRLVIGGPISIVVGEGDSFRENLTVKANPPVASWRWKKDGMPFDHSVGNVIVRGPLIMGRVVKGSDGGTYTLVAINSIGSANVSIHVTVEYPARVVFVTSPIIAAVGEEVVLECEAEGVPITNGMVRWLRGDTPLESVTYESPTRALLHLNASHETSGAYICTAFNNIGKANRTVAYLLVKKAPTIVRDATLMRSAGTLGSNARLKCRANAVPDVAFYWTISGASGPLRYNNSKYSFTIHQLDYSTYEGTLWISSLEQNDYQRPVKCLAMNSFGQDSTVIIVGPPSAPDPPFSLEVVNSSESSIQLSWSPGFDGGFEQIFEIRYQMSGDSVYRTMNTSDSTIEIRGLQSARRYEIAVRAINARGWVSDFSRPSIFVYTKDIDGEDVTAAEQKEAMPKHLLAAIAFGGTLLLVINIYLLCFMHRRQKRRKMQEKTEMVRKMPNGGGETVRPVQMYGAITTAENQYRPESVNTNRSDLGHDLISEDDQSVRTMIEVNPNGYIQQIDPNVFYDRDCLIEYEFDPTLYAEMRNGTLRRAPPTYSHMPYPEPPSDEVSVGAPSLTYSDTGTVPRSRDHCNTMDSPRRLHIPRIINEHTNSSSSIAGTFSAPNHNNNLGGISGSQMLSTFIQPGSGIRTTAFDYAQLDGDLV</sequence>
<feature type="domain" description="Ig-like" evidence="6">
    <location>
        <begin position="3"/>
        <end position="87"/>
    </location>
</feature>
<keyword evidence="5" id="KW-1133">Transmembrane helix</keyword>
<accession>A0ABD6EGW5</accession>